<sequence length="384" mass="39685">MGVEFRFLLGLHPGQRHRAQLVVGFDARFGGGHDAGVRFAPGLGAGGGHHFQPFAVERHVADFLFGLQAQVQRLGGAAVRLGLGQGDLLALLLQVGQRACFFQRPHFGGGAVEGRFERDLVGALALHGQVEGFGFGFGQHLRGLARRMGMALALARHGGHAGVGAGNAHHLVLGGLHRSHAFDRLQAGLFGFHFQFVGGARSLGGERRFDRDLLGGAQAAFVFGTGPLFGSLADQVVRFHAGAQFGGFLLDGVEPGHAGLGGGAQRFEAVAVGGNRVFGCLGVLLGGGSGGGVHRGAVFGQGTGARLGVGAVFGGAGGFRFGFHAGDGFLDRLHFHGCARRVDGGRRLVVQGDLRQRVGQGREGGAVDLDGIDGGQLCLHEGSR</sequence>
<keyword evidence="2" id="KW-1185">Reference proteome</keyword>
<evidence type="ECO:0008006" key="3">
    <source>
        <dbReference type="Google" id="ProtNLM"/>
    </source>
</evidence>
<protein>
    <recommendedName>
        <fullName evidence="3">NAD-specific glutamate dehydrogenase</fullName>
    </recommendedName>
</protein>
<reference evidence="2" key="1">
    <citation type="journal article" date="2016" name="Front. Microbiol.">
        <title>Molecular Keys to the Janthinobacterium and Duganella spp. Interaction with the Plant Pathogen Fusarium graminearum.</title>
        <authorList>
            <person name="Haack F.S."/>
            <person name="Poehlein A."/>
            <person name="Kroger C."/>
            <person name="Voigt C.A."/>
            <person name="Piepenbring M."/>
            <person name="Bode H.B."/>
            <person name="Daniel R."/>
            <person name="Schafer W."/>
            <person name="Streit W.R."/>
        </authorList>
    </citation>
    <scope>NUCLEOTIDE SEQUENCE [LARGE SCALE GENOMIC DNA]</scope>
    <source>
        <strain evidence="2">T54</strain>
    </source>
</reference>
<organism evidence="1 2">
    <name type="scientific">Duganella phyllosphaerae</name>
    <dbReference type="NCBI Taxonomy" id="762836"/>
    <lineage>
        <taxon>Bacteria</taxon>
        <taxon>Pseudomonadati</taxon>
        <taxon>Pseudomonadota</taxon>
        <taxon>Betaproteobacteria</taxon>
        <taxon>Burkholderiales</taxon>
        <taxon>Oxalobacteraceae</taxon>
        <taxon>Telluria group</taxon>
        <taxon>Duganella</taxon>
    </lineage>
</organism>
<comment type="caution">
    <text evidence="1">The sequence shown here is derived from an EMBL/GenBank/DDBJ whole genome shotgun (WGS) entry which is preliminary data.</text>
</comment>
<proteinExistence type="predicted"/>
<evidence type="ECO:0000313" key="1">
    <source>
        <dbReference type="EMBL" id="OEZ94846.1"/>
    </source>
</evidence>
<evidence type="ECO:0000313" key="2">
    <source>
        <dbReference type="Proteomes" id="UP000175989"/>
    </source>
</evidence>
<dbReference type="EMBL" id="LROM01000128">
    <property type="protein sequence ID" value="OEZ94846.1"/>
    <property type="molecule type" value="Genomic_DNA"/>
</dbReference>
<name>A0A1E7WCI6_9BURK</name>
<accession>A0A1E7WCI6</accession>
<gene>
    <name evidence="1" type="ORF">DUPY_44260</name>
</gene>
<dbReference type="AlphaFoldDB" id="A0A1E7WCI6"/>
<dbReference type="Proteomes" id="UP000175989">
    <property type="component" value="Unassembled WGS sequence"/>
</dbReference>